<evidence type="ECO:0000313" key="1">
    <source>
        <dbReference type="EMBL" id="MPC72740.1"/>
    </source>
</evidence>
<proteinExistence type="predicted"/>
<dbReference type="AlphaFoldDB" id="A0A5B7HJU5"/>
<gene>
    <name evidence="1" type="ORF">E2C01_067052</name>
</gene>
<sequence>MVVFAFRALPWLRGDMVGSCWVEYNTGTPILQYHHHHQQHHQHHQHIQTFLLFLSSNNVSLSSSQCFKAVGSFVFLISDVTCTNPLNTETLFEET</sequence>
<dbReference type="EMBL" id="VSRR010035312">
    <property type="protein sequence ID" value="MPC72740.1"/>
    <property type="molecule type" value="Genomic_DNA"/>
</dbReference>
<comment type="caution">
    <text evidence="1">The sequence shown here is derived from an EMBL/GenBank/DDBJ whole genome shotgun (WGS) entry which is preliminary data.</text>
</comment>
<name>A0A5B7HJU5_PORTR</name>
<organism evidence="1 2">
    <name type="scientific">Portunus trituberculatus</name>
    <name type="common">Swimming crab</name>
    <name type="synonym">Neptunus trituberculatus</name>
    <dbReference type="NCBI Taxonomy" id="210409"/>
    <lineage>
        <taxon>Eukaryota</taxon>
        <taxon>Metazoa</taxon>
        <taxon>Ecdysozoa</taxon>
        <taxon>Arthropoda</taxon>
        <taxon>Crustacea</taxon>
        <taxon>Multicrustacea</taxon>
        <taxon>Malacostraca</taxon>
        <taxon>Eumalacostraca</taxon>
        <taxon>Eucarida</taxon>
        <taxon>Decapoda</taxon>
        <taxon>Pleocyemata</taxon>
        <taxon>Brachyura</taxon>
        <taxon>Eubrachyura</taxon>
        <taxon>Portunoidea</taxon>
        <taxon>Portunidae</taxon>
        <taxon>Portuninae</taxon>
        <taxon>Portunus</taxon>
    </lineage>
</organism>
<protein>
    <submittedName>
        <fullName evidence="1">Uncharacterized protein</fullName>
    </submittedName>
</protein>
<evidence type="ECO:0000313" key="2">
    <source>
        <dbReference type="Proteomes" id="UP000324222"/>
    </source>
</evidence>
<reference evidence="1 2" key="1">
    <citation type="submission" date="2019-05" db="EMBL/GenBank/DDBJ databases">
        <title>Another draft genome of Portunus trituberculatus and its Hox gene families provides insights of decapod evolution.</title>
        <authorList>
            <person name="Jeong J.-H."/>
            <person name="Song I."/>
            <person name="Kim S."/>
            <person name="Choi T."/>
            <person name="Kim D."/>
            <person name="Ryu S."/>
            <person name="Kim W."/>
        </authorList>
    </citation>
    <scope>NUCLEOTIDE SEQUENCE [LARGE SCALE GENOMIC DNA]</scope>
    <source>
        <tissue evidence="1">Muscle</tissue>
    </source>
</reference>
<dbReference type="Proteomes" id="UP000324222">
    <property type="component" value="Unassembled WGS sequence"/>
</dbReference>
<accession>A0A5B7HJU5</accession>
<keyword evidence="2" id="KW-1185">Reference proteome</keyword>